<dbReference type="InterPro" id="IPR003841">
    <property type="entry name" value="Na/Pi_transpt"/>
</dbReference>
<dbReference type="AlphaFoldDB" id="X1VMJ2"/>
<accession>X1VMJ2</accession>
<evidence type="ECO:0000256" key="2">
    <source>
        <dbReference type="ARBA" id="ARBA00022475"/>
    </source>
</evidence>
<name>X1VMJ2_9ZZZZ</name>
<dbReference type="EMBL" id="BARW01032118">
    <property type="protein sequence ID" value="GAJ09755.1"/>
    <property type="molecule type" value="Genomic_DNA"/>
</dbReference>
<organism evidence="7">
    <name type="scientific">marine sediment metagenome</name>
    <dbReference type="NCBI Taxonomy" id="412755"/>
    <lineage>
        <taxon>unclassified sequences</taxon>
        <taxon>metagenomes</taxon>
        <taxon>ecological metagenomes</taxon>
    </lineage>
</organism>
<dbReference type="GO" id="GO:0005436">
    <property type="term" value="F:sodium:phosphate symporter activity"/>
    <property type="evidence" value="ECO:0007669"/>
    <property type="project" value="InterPro"/>
</dbReference>
<dbReference type="PANTHER" id="PTHR10010:SF46">
    <property type="entry name" value="SODIUM-DEPENDENT PHOSPHATE TRANSPORT PROTEIN 2B"/>
    <property type="match status" value="1"/>
</dbReference>
<evidence type="ECO:0000256" key="1">
    <source>
        <dbReference type="ARBA" id="ARBA00004651"/>
    </source>
</evidence>
<dbReference type="PANTHER" id="PTHR10010">
    <property type="entry name" value="SOLUTE CARRIER FAMILY 34 SODIUM PHOSPHATE , MEMBER 2-RELATED"/>
    <property type="match status" value="1"/>
</dbReference>
<evidence type="ECO:0000313" key="7">
    <source>
        <dbReference type="EMBL" id="GAJ09755.1"/>
    </source>
</evidence>
<gene>
    <name evidence="7" type="ORF">S12H4_50905</name>
</gene>
<keyword evidence="3 6" id="KW-0812">Transmembrane</keyword>
<feature type="non-terminal residue" evidence="7">
    <location>
        <position position="68"/>
    </location>
</feature>
<evidence type="ECO:0000256" key="4">
    <source>
        <dbReference type="ARBA" id="ARBA00022989"/>
    </source>
</evidence>
<keyword evidence="4 6" id="KW-1133">Transmembrane helix</keyword>
<comment type="caution">
    <text evidence="7">The sequence shown here is derived from an EMBL/GenBank/DDBJ whole genome shotgun (WGS) entry which is preliminary data.</text>
</comment>
<dbReference type="GO" id="GO:0005886">
    <property type="term" value="C:plasma membrane"/>
    <property type="evidence" value="ECO:0007669"/>
    <property type="project" value="UniProtKB-SubCell"/>
</dbReference>
<evidence type="ECO:0000256" key="5">
    <source>
        <dbReference type="ARBA" id="ARBA00023136"/>
    </source>
</evidence>
<comment type="subcellular location">
    <subcellularLocation>
        <location evidence="1">Cell membrane</location>
        <topology evidence="1">Multi-pass membrane protein</topology>
    </subcellularLocation>
</comment>
<keyword evidence="5 6" id="KW-0472">Membrane</keyword>
<feature type="transmembrane region" description="Helical" evidence="6">
    <location>
        <begin position="6"/>
        <end position="24"/>
    </location>
</feature>
<proteinExistence type="predicted"/>
<sequence>MTTELIFGMMGGLGLFLYGMQLLSDGLQKVTGDRIQKVMELLTNKPIMGVATGTLLTSIIQSSSATGV</sequence>
<dbReference type="GO" id="GO:0044341">
    <property type="term" value="P:sodium-dependent phosphate transport"/>
    <property type="evidence" value="ECO:0007669"/>
    <property type="project" value="InterPro"/>
</dbReference>
<keyword evidence="2" id="KW-1003">Cell membrane</keyword>
<protein>
    <submittedName>
        <fullName evidence="7">Uncharacterized protein</fullName>
    </submittedName>
</protein>
<reference evidence="7" key="1">
    <citation type="journal article" date="2014" name="Front. Microbiol.">
        <title>High frequency of phylogenetically diverse reductive dehalogenase-homologous genes in deep subseafloor sedimentary metagenomes.</title>
        <authorList>
            <person name="Kawai M."/>
            <person name="Futagami T."/>
            <person name="Toyoda A."/>
            <person name="Takaki Y."/>
            <person name="Nishi S."/>
            <person name="Hori S."/>
            <person name="Arai W."/>
            <person name="Tsubouchi T."/>
            <person name="Morono Y."/>
            <person name="Uchiyama I."/>
            <person name="Ito T."/>
            <person name="Fujiyama A."/>
            <person name="Inagaki F."/>
            <person name="Takami H."/>
        </authorList>
    </citation>
    <scope>NUCLEOTIDE SEQUENCE</scope>
    <source>
        <strain evidence="7">Expedition CK06-06</strain>
    </source>
</reference>
<dbReference type="Pfam" id="PF02690">
    <property type="entry name" value="Na_Pi_cotrans"/>
    <property type="match status" value="1"/>
</dbReference>
<evidence type="ECO:0000256" key="3">
    <source>
        <dbReference type="ARBA" id="ARBA00022692"/>
    </source>
</evidence>
<evidence type="ECO:0000256" key="6">
    <source>
        <dbReference type="SAM" id="Phobius"/>
    </source>
</evidence>